<evidence type="ECO:0000256" key="3">
    <source>
        <dbReference type="ARBA" id="ARBA00022763"/>
    </source>
</evidence>
<accession>E6U538</accession>
<dbReference type="EMBL" id="CP002400">
    <property type="protein sequence ID" value="ADU26744.1"/>
    <property type="molecule type" value="Genomic_DNA"/>
</dbReference>
<evidence type="ECO:0000313" key="10">
    <source>
        <dbReference type="Proteomes" id="UP000001551"/>
    </source>
</evidence>
<dbReference type="InterPro" id="IPR022572">
    <property type="entry name" value="DNA_rep/recomb_RecO_N"/>
</dbReference>
<proteinExistence type="inferred from homology"/>
<dbReference type="STRING" id="663278.Ethha_1193"/>
<gene>
    <name evidence="7" type="primary">recO</name>
    <name evidence="9" type="ordered locus">Ethha_1193</name>
</gene>
<feature type="domain" description="DNA replication/recombination mediator RecO N-terminal" evidence="8">
    <location>
        <begin position="15"/>
        <end position="89"/>
    </location>
</feature>
<dbReference type="NCBIfam" id="TIGR00613">
    <property type="entry name" value="reco"/>
    <property type="match status" value="1"/>
</dbReference>
<dbReference type="PANTHER" id="PTHR33991">
    <property type="entry name" value="DNA REPAIR PROTEIN RECO"/>
    <property type="match status" value="1"/>
</dbReference>
<dbReference type="Pfam" id="PF02565">
    <property type="entry name" value="RecO_C"/>
    <property type="match status" value="1"/>
</dbReference>
<dbReference type="SUPFAM" id="SSF50249">
    <property type="entry name" value="Nucleic acid-binding proteins"/>
    <property type="match status" value="1"/>
</dbReference>
<comment type="similarity">
    <text evidence="1 7">Belongs to the RecO family.</text>
</comment>
<dbReference type="PANTHER" id="PTHR33991:SF1">
    <property type="entry name" value="DNA REPAIR PROTEIN RECO"/>
    <property type="match status" value="1"/>
</dbReference>
<dbReference type="eggNOG" id="COG1381">
    <property type="taxonomic scope" value="Bacteria"/>
</dbReference>
<keyword evidence="5 7" id="KW-0234">DNA repair</keyword>
<dbReference type="InterPro" id="IPR042242">
    <property type="entry name" value="RecO_C"/>
</dbReference>
<dbReference type="GO" id="GO:0006310">
    <property type="term" value="P:DNA recombination"/>
    <property type="evidence" value="ECO:0007669"/>
    <property type="project" value="UniProtKB-UniRule"/>
</dbReference>
<evidence type="ECO:0000256" key="7">
    <source>
        <dbReference type="HAMAP-Rule" id="MF_00201"/>
    </source>
</evidence>
<evidence type="ECO:0000256" key="2">
    <source>
        <dbReference type="ARBA" id="ARBA00021310"/>
    </source>
</evidence>
<dbReference type="GO" id="GO:0006302">
    <property type="term" value="P:double-strand break repair"/>
    <property type="evidence" value="ECO:0007669"/>
    <property type="project" value="TreeGrafter"/>
</dbReference>
<reference evidence="9 10" key="1">
    <citation type="submission" date="2010-12" db="EMBL/GenBank/DDBJ databases">
        <title>Complete sequence of Ethanoligenens harbinense YUAN-3.</title>
        <authorList>
            <person name="Lucas S."/>
            <person name="Copeland A."/>
            <person name="Lapidus A."/>
            <person name="Cheng J.-F."/>
            <person name="Bruce D."/>
            <person name="Goodwin L."/>
            <person name="Pitluck S."/>
            <person name="Chertkov O."/>
            <person name="Misra M."/>
            <person name="Detter J.C."/>
            <person name="Han C."/>
            <person name="Tapia R."/>
            <person name="Land M."/>
            <person name="Hauser L."/>
            <person name="Jeffries C."/>
            <person name="Kyrpides N."/>
            <person name="Ivanova N."/>
            <person name="Mikhailova N."/>
            <person name="Wang A."/>
            <person name="Mouttaki H."/>
            <person name="He Z."/>
            <person name="Zhou J."/>
            <person name="Hemme C.L."/>
            <person name="Woyke T."/>
        </authorList>
    </citation>
    <scope>NUCLEOTIDE SEQUENCE [LARGE SCALE GENOMIC DNA]</scope>
    <source>
        <strain evidence="10">DSM 18485 / JCM 12961 / CGMCC 1.5033 / YUAN-3</strain>
    </source>
</reference>
<keyword evidence="4 7" id="KW-0233">DNA recombination</keyword>
<keyword evidence="10" id="KW-1185">Reference proteome</keyword>
<dbReference type="Gene3D" id="6.20.220.20">
    <property type="entry name" value="Recombination protein O, zinc-binding domain"/>
    <property type="match status" value="1"/>
</dbReference>
<dbReference type="HAMAP" id="MF_00201">
    <property type="entry name" value="RecO"/>
    <property type="match status" value="1"/>
</dbReference>
<protein>
    <recommendedName>
        <fullName evidence="2 7">DNA repair protein RecO</fullName>
    </recommendedName>
    <alternativeName>
        <fullName evidence="6 7">Recombination protein O</fullName>
    </alternativeName>
</protein>
<evidence type="ECO:0000259" key="8">
    <source>
        <dbReference type="Pfam" id="PF11967"/>
    </source>
</evidence>
<dbReference type="InterPro" id="IPR037278">
    <property type="entry name" value="ARFGAP/RecO"/>
</dbReference>
<dbReference type="Gene3D" id="2.40.50.140">
    <property type="entry name" value="Nucleic acid-binding proteins"/>
    <property type="match status" value="1"/>
</dbReference>
<name>E6U538_ETHHY</name>
<dbReference type="Proteomes" id="UP000001551">
    <property type="component" value="Chromosome"/>
</dbReference>
<dbReference type="Pfam" id="PF11967">
    <property type="entry name" value="RecO_N"/>
    <property type="match status" value="1"/>
</dbReference>
<dbReference type="InterPro" id="IPR012340">
    <property type="entry name" value="NA-bd_OB-fold"/>
</dbReference>
<evidence type="ECO:0000256" key="6">
    <source>
        <dbReference type="ARBA" id="ARBA00033409"/>
    </source>
</evidence>
<sequence length="265" mass="29212">MSCVERVADKMGTQAVTDGLVIRDYNVGEADRFLTLLTRKYGAIRASARGARRIKSGVSTGTQLLCHADFTLFKGREKYIIDEATPLTLFMGIRAELEKLALAQYFCELEDFLAPKEEEAELFLRLILNALALLEAGKHPSMQIKAAFEMRLLAISGYMPDLVACAGCGTYEADGMVLLPRSGVFLCASCAAREQVSPGECTALSRGALAALRHTAYADFARLFSFSLPEQTLKSFAAASEQYLLATLERSFQTLEFYHSLFVDR</sequence>
<evidence type="ECO:0000256" key="1">
    <source>
        <dbReference type="ARBA" id="ARBA00007452"/>
    </source>
</evidence>
<dbReference type="InterPro" id="IPR003717">
    <property type="entry name" value="RecO"/>
</dbReference>
<dbReference type="HOGENOM" id="CLU_066632_3_0_9"/>
<dbReference type="Gene3D" id="1.20.1440.120">
    <property type="entry name" value="Recombination protein O, C-terminal domain"/>
    <property type="match status" value="1"/>
</dbReference>
<evidence type="ECO:0000256" key="4">
    <source>
        <dbReference type="ARBA" id="ARBA00023172"/>
    </source>
</evidence>
<dbReference type="KEGG" id="eha:Ethha_1193"/>
<evidence type="ECO:0000256" key="5">
    <source>
        <dbReference type="ARBA" id="ARBA00023204"/>
    </source>
</evidence>
<dbReference type="GO" id="GO:0043590">
    <property type="term" value="C:bacterial nucleoid"/>
    <property type="evidence" value="ECO:0007669"/>
    <property type="project" value="TreeGrafter"/>
</dbReference>
<dbReference type="AlphaFoldDB" id="E6U538"/>
<organism evidence="9 10">
    <name type="scientific">Ethanoligenens harbinense (strain DSM 18485 / JCM 12961 / CGMCC 1.5033 / YUAN-3)</name>
    <dbReference type="NCBI Taxonomy" id="663278"/>
    <lineage>
        <taxon>Bacteria</taxon>
        <taxon>Bacillati</taxon>
        <taxon>Bacillota</taxon>
        <taxon>Clostridia</taxon>
        <taxon>Eubacteriales</taxon>
        <taxon>Oscillospiraceae</taxon>
        <taxon>Ethanoligenens</taxon>
    </lineage>
</organism>
<keyword evidence="3 7" id="KW-0227">DNA damage</keyword>
<comment type="function">
    <text evidence="7">Involved in DNA repair and RecF pathway recombination.</text>
</comment>
<dbReference type="SUPFAM" id="SSF57863">
    <property type="entry name" value="ArfGap/RecO-like zinc finger"/>
    <property type="match status" value="1"/>
</dbReference>
<evidence type="ECO:0000313" key="9">
    <source>
        <dbReference type="EMBL" id="ADU26744.1"/>
    </source>
</evidence>